<feature type="region of interest" description="Disordered" evidence="1">
    <location>
        <begin position="127"/>
        <end position="192"/>
    </location>
</feature>
<evidence type="ECO:0000313" key="4">
    <source>
        <dbReference type="Proteomes" id="UP000318307"/>
    </source>
</evidence>
<evidence type="ECO:0000256" key="1">
    <source>
        <dbReference type="SAM" id="MobiDB-lite"/>
    </source>
</evidence>
<dbReference type="RefSeq" id="WP_186443000.1">
    <property type="nucleotide sequence ID" value="NZ_VLLC01000010.1"/>
</dbReference>
<keyword evidence="4" id="KW-1185">Reference proteome</keyword>
<evidence type="ECO:0000313" key="3">
    <source>
        <dbReference type="EMBL" id="TWI72476.1"/>
    </source>
</evidence>
<gene>
    <name evidence="3" type="ORF">LZ24_01618</name>
</gene>
<feature type="non-terminal residue" evidence="3">
    <location>
        <position position="192"/>
    </location>
</feature>
<dbReference type="Proteomes" id="UP000318307">
    <property type="component" value="Unassembled WGS sequence"/>
</dbReference>
<dbReference type="InterPro" id="IPR011723">
    <property type="entry name" value="Znf/thioredoxin_put"/>
</dbReference>
<dbReference type="AlphaFoldDB" id="A0A562RVP4"/>
<dbReference type="Pfam" id="PF13717">
    <property type="entry name" value="Zn_ribbon_4"/>
    <property type="match status" value="1"/>
</dbReference>
<sequence length="192" mass="21347">MIITCEACAARFQLDDHYIQPTGTKVRCARCRHVFTAFRDPEPPVSEPEDDLLNIDDIQKPLHAAPTPAIKDPDIPESPEQSFGSLPDLAPLPLDDLPEETVLPSVDIPVLPENKIGFPDTEAISPIVEDSLKNQNSAWETEPDTKGEEDISFNLDLDMEQLPEDKIGEQEKEDISFDLDLGDETPEAQEDT</sequence>
<name>A0A562RVP4_9BACT</name>
<feature type="region of interest" description="Disordered" evidence="1">
    <location>
        <begin position="61"/>
        <end position="97"/>
    </location>
</feature>
<dbReference type="NCBIfam" id="TIGR02098">
    <property type="entry name" value="MJ0042_CXXC"/>
    <property type="match status" value="1"/>
</dbReference>
<protein>
    <submittedName>
        <fullName evidence="3">Putative Zn finger-like uncharacterized protein</fullName>
    </submittedName>
</protein>
<organism evidence="3 4">
    <name type="scientific">Desulfobotulus alkaliphilus</name>
    <dbReference type="NCBI Taxonomy" id="622671"/>
    <lineage>
        <taxon>Bacteria</taxon>
        <taxon>Pseudomonadati</taxon>
        <taxon>Thermodesulfobacteriota</taxon>
        <taxon>Desulfobacteria</taxon>
        <taxon>Desulfobacterales</taxon>
        <taxon>Desulfobacteraceae</taxon>
        <taxon>Desulfobotulus</taxon>
    </lineage>
</organism>
<accession>A0A562RVP4</accession>
<reference evidence="3 4" key="1">
    <citation type="submission" date="2019-07" db="EMBL/GenBank/DDBJ databases">
        <title>Genome sequencing of 100 strains of the haloalkaliphilic chemolithoautotrophic sulfur-oxidizing bacterium Thioalkalivibrio.</title>
        <authorList>
            <person name="Muyzer G."/>
        </authorList>
    </citation>
    <scope>NUCLEOTIDE SEQUENCE [LARGE SCALE GENOMIC DNA]</scope>
    <source>
        <strain evidence="3 4">ASO4-4</strain>
    </source>
</reference>
<dbReference type="EMBL" id="VLLC01000010">
    <property type="protein sequence ID" value="TWI72476.1"/>
    <property type="molecule type" value="Genomic_DNA"/>
</dbReference>
<feature type="domain" description="Zinc finger/thioredoxin putative" evidence="2">
    <location>
        <begin position="1"/>
        <end position="36"/>
    </location>
</feature>
<feature type="compositionally biased region" description="Acidic residues" evidence="1">
    <location>
        <begin position="176"/>
        <end position="192"/>
    </location>
</feature>
<evidence type="ECO:0000259" key="2">
    <source>
        <dbReference type="Pfam" id="PF13717"/>
    </source>
</evidence>
<feature type="compositionally biased region" description="Low complexity" evidence="1">
    <location>
        <begin position="86"/>
        <end position="95"/>
    </location>
</feature>
<comment type="caution">
    <text evidence="3">The sequence shown here is derived from an EMBL/GenBank/DDBJ whole genome shotgun (WGS) entry which is preliminary data.</text>
</comment>
<proteinExistence type="predicted"/>
<feature type="compositionally biased region" description="Basic and acidic residues" evidence="1">
    <location>
        <begin position="163"/>
        <end position="175"/>
    </location>
</feature>